<dbReference type="Proteomes" id="UP000004423">
    <property type="component" value="Unassembled WGS sequence"/>
</dbReference>
<accession>A0AAV3FQZ0</accession>
<proteinExistence type="predicted"/>
<evidence type="ECO:0008006" key="3">
    <source>
        <dbReference type="Google" id="ProtNLM"/>
    </source>
</evidence>
<dbReference type="EMBL" id="AIDX01000001">
    <property type="protein sequence ID" value="EIQ81431.1"/>
    <property type="molecule type" value="Genomic_DNA"/>
</dbReference>
<name>A0AAV3FQZ0_STRCB</name>
<evidence type="ECO:0000313" key="1">
    <source>
        <dbReference type="EMBL" id="EIQ81431.1"/>
    </source>
</evidence>
<reference evidence="1 2" key="1">
    <citation type="journal article" date="2012" name="PLoS ONE">
        <title>Gene Repertoire Evolution of Streptococcus pyogenes Inferred from Phylogenomic Analysis with Streptococcus canis and Streptococcus dysgalactiae.</title>
        <authorList>
            <person name="Lefebure T."/>
            <person name="Richards V.P."/>
            <person name="Lang P."/>
            <person name="Pavinski-Bitar P."/>
            <person name="Stanhope M.J."/>
        </authorList>
    </citation>
    <scope>NUCLEOTIDE SEQUENCE [LARGE SCALE GENOMIC DNA]</scope>
    <source>
        <strain evidence="1 2">FSL Z3-227</strain>
    </source>
</reference>
<evidence type="ECO:0000313" key="2">
    <source>
        <dbReference type="Proteomes" id="UP000004423"/>
    </source>
</evidence>
<sequence>MIVKKEMTKIPSFATMGEVVRNFEEEVLAFMIK</sequence>
<protein>
    <recommendedName>
        <fullName evidence="3">Transposase</fullName>
    </recommendedName>
</protein>
<comment type="caution">
    <text evidence="1">The sequence shown here is derived from an EMBL/GenBank/DDBJ whole genome shotgun (WGS) entry which is preliminary data.</text>
</comment>
<dbReference type="AlphaFoldDB" id="A0AAV3FQZ0"/>
<organism evidence="1 2">
    <name type="scientific">Streptococcus canis FSL Z3-227</name>
    <dbReference type="NCBI Taxonomy" id="482234"/>
    <lineage>
        <taxon>Bacteria</taxon>
        <taxon>Bacillati</taxon>
        <taxon>Bacillota</taxon>
        <taxon>Bacilli</taxon>
        <taxon>Lactobacillales</taxon>
        <taxon>Streptococcaceae</taxon>
        <taxon>Streptococcus</taxon>
    </lineage>
</organism>
<gene>
    <name evidence="1" type="ORF">SCAZ3_03365</name>
</gene>